<proteinExistence type="predicted"/>
<gene>
    <name evidence="1" type="ORF">TMI583_LOCUS47005</name>
</gene>
<evidence type="ECO:0000313" key="1">
    <source>
        <dbReference type="EMBL" id="CAF4477589.1"/>
    </source>
</evidence>
<reference evidence="1" key="1">
    <citation type="submission" date="2021-02" db="EMBL/GenBank/DDBJ databases">
        <authorList>
            <person name="Nowell W R."/>
        </authorList>
    </citation>
    <scope>NUCLEOTIDE SEQUENCE</scope>
</reference>
<organism evidence="1 2">
    <name type="scientific">Didymodactylos carnosus</name>
    <dbReference type="NCBI Taxonomy" id="1234261"/>
    <lineage>
        <taxon>Eukaryota</taxon>
        <taxon>Metazoa</taxon>
        <taxon>Spiralia</taxon>
        <taxon>Gnathifera</taxon>
        <taxon>Rotifera</taxon>
        <taxon>Eurotatoria</taxon>
        <taxon>Bdelloidea</taxon>
        <taxon>Philodinida</taxon>
        <taxon>Philodinidae</taxon>
        <taxon>Didymodactylos</taxon>
    </lineage>
</organism>
<comment type="caution">
    <text evidence="1">The sequence shown here is derived from an EMBL/GenBank/DDBJ whole genome shotgun (WGS) entry which is preliminary data.</text>
</comment>
<accession>A0A8S2X469</accession>
<name>A0A8S2X469_9BILA</name>
<sequence>MLQCVYQQLPLDRNEASNVIDQIPDVNKSSGYDDYEGVNNLCGVVSDINGNESEDDEPFFIEDQPEFISLDEDYREGMTIEQSGVDLHSYRSNEDDSKMVVDLPRLHHYTNVHTHGAVDTLLCWLRALRVCKSHGDEIVKIIRSWLPVPNNLPSTLERLLSSSNVLNNFNK</sequence>
<evidence type="ECO:0000313" key="2">
    <source>
        <dbReference type="Proteomes" id="UP000682733"/>
    </source>
</evidence>
<dbReference type="EMBL" id="CAJOBA010089376">
    <property type="protein sequence ID" value="CAF4477589.1"/>
    <property type="molecule type" value="Genomic_DNA"/>
</dbReference>
<dbReference type="Proteomes" id="UP000682733">
    <property type="component" value="Unassembled WGS sequence"/>
</dbReference>
<dbReference type="AlphaFoldDB" id="A0A8S2X469"/>
<protein>
    <submittedName>
        <fullName evidence="1">Uncharacterized protein</fullName>
    </submittedName>
</protein>